<proteinExistence type="predicted"/>
<feature type="compositionally biased region" description="Basic and acidic residues" evidence="1">
    <location>
        <begin position="14"/>
        <end position="28"/>
    </location>
</feature>
<evidence type="ECO:0000256" key="1">
    <source>
        <dbReference type="SAM" id="MobiDB-lite"/>
    </source>
</evidence>
<feature type="region of interest" description="Disordered" evidence="1">
    <location>
        <begin position="1"/>
        <end position="32"/>
    </location>
</feature>
<sequence>MKSDNDGTGNPAHRYHEYGPNRTNEHTTRTNARYASVLSESATNILVNPSSSQPNNYESHRRHSILDDHHPPRKCSIDHNQQFLSQHPTMLMQGSHQGRGGGSSKPQLHIFMPRFQNVS</sequence>
<reference evidence="2" key="1">
    <citation type="submission" date="2021-05" db="EMBL/GenBank/DDBJ databases">
        <authorList>
            <person name="Alioto T."/>
            <person name="Alioto T."/>
            <person name="Gomez Garrido J."/>
        </authorList>
    </citation>
    <scope>NUCLEOTIDE SEQUENCE</scope>
</reference>
<dbReference type="AlphaFoldDB" id="A0A8D9BBG7"/>
<name>A0A8D9BBG7_9HEMI</name>
<organism evidence="2">
    <name type="scientific">Cacopsylla melanoneura</name>
    <dbReference type="NCBI Taxonomy" id="428564"/>
    <lineage>
        <taxon>Eukaryota</taxon>
        <taxon>Metazoa</taxon>
        <taxon>Ecdysozoa</taxon>
        <taxon>Arthropoda</taxon>
        <taxon>Hexapoda</taxon>
        <taxon>Insecta</taxon>
        <taxon>Pterygota</taxon>
        <taxon>Neoptera</taxon>
        <taxon>Paraneoptera</taxon>
        <taxon>Hemiptera</taxon>
        <taxon>Sternorrhyncha</taxon>
        <taxon>Psylloidea</taxon>
        <taxon>Psyllidae</taxon>
        <taxon>Psyllinae</taxon>
        <taxon>Cacopsylla</taxon>
    </lineage>
</organism>
<evidence type="ECO:0000313" key="2">
    <source>
        <dbReference type="EMBL" id="CAG6782033.1"/>
    </source>
</evidence>
<feature type="region of interest" description="Disordered" evidence="1">
    <location>
        <begin position="44"/>
        <end position="77"/>
    </location>
</feature>
<protein>
    <submittedName>
        <fullName evidence="2">Uncharacterized protein</fullName>
    </submittedName>
</protein>
<accession>A0A8D9BBG7</accession>
<dbReference type="EMBL" id="HBUF01625654">
    <property type="protein sequence ID" value="CAG6782033.1"/>
    <property type="molecule type" value="Transcribed_RNA"/>
</dbReference>
<feature type="compositionally biased region" description="Polar residues" evidence="1">
    <location>
        <begin position="44"/>
        <end position="57"/>
    </location>
</feature>
<feature type="region of interest" description="Disordered" evidence="1">
    <location>
        <begin position="91"/>
        <end position="119"/>
    </location>
</feature>